<keyword evidence="8 15" id="KW-0547">Nucleotide-binding</keyword>
<dbReference type="STRING" id="1302272.FC96_GL000016"/>
<feature type="domain" description="PurM-like C-terminal" evidence="17">
    <location>
        <begin position="176"/>
        <end position="338"/>
    </location>
</feature>
<evidence type="ECO:0000256" key="13">
    <source>
        <dbReference type="ARBA" id="ARBA00033093"/>
    </source>
</evidence>
<evidence type="ECO:0000313" key="19">
    <source>
        <dbReference type="Proteomes" id="UP000050911"/>
    </source>
</evidence>
<evidence type="ECO:0000259" key="16">
    <source>
        <dbReference type="Pfam" id="PF00586"/>
    </source>
</evidence>
<dbReference type="InterPro" id="IPR004733">
    <property type="entry name" value="PurM_cligase"/>
</dbReference>
<keyword evidence="10 15" id="KW-0067">ATP-binding</keyword>
<evidence type="ECO:0000256" key="6">
    <source>
        <dbReference type="ARBA" id="ARBA00022490"/>
    </source>
</evidence>
<comment type="caution">
    <text evidence="18">The sequence shown here is derived from an EMBL/GenBank/DDBJ whole genome shotgun (WGS) entry which is preliminary data.</text>
</comment>
<organism evidence="18 19">
    <name type="scientific">Secundilactobacillus kimchicus JCM 15530</name>
    <dbReference type="NCBI Taxonomy" id="1302272"/>
    <lineage>
        <taxon>Bacteria</taxon>
        <taxon>Bacillati</taxon>
        <taxon>Bacillota</taxon>
        <taxon>Bacilli</taxon>
        <taxon>Lactobacillales</taxon>
        <taxon>Lactobacillaceae</taxon>
        <taxon>Secundilactobacillus</taxon>
    </lineage>
</organism>
<dbReference type="SUPFAM" id="SSF55326">
    <property type="entry name" value="PurM N-terminal domain-like"/>
    <property type="match status" value="1"/>
</dbReference>
<evidence type="ECO:0000256" key="9">
    <source>
        <dbReference type="ARBA" id="ARBA00022755"/>
    </source>
</evidence>
<dbReference type="Gene3D" id="3.90.650.10">
    <property type="entry name" value="PurM-like C-terminal domain"/>
    <property type="match status" value="1"/>
</dbReference>
<dbReference type="PANTHER" id="PTHR10520">
    <property type="entry name" value="TRIFUNCTIONAL PURINE BIOSYNTHETIC PROTEIN ADENOSINE-3-RELATED"/>
    <property type="match status" value="1"/>
</dbReference>
<keyword evidence="7 15" id="KW-0436">Ligase</keyword>
<keyword evidence="9 15" id="KW-0658">Purine biosynthesis</keyword>
<dbReference type="InterPro" id="IPR036676">
    <property type="entry name" value="PurM-like_C_sf"/>
</dbReference>
<reference evidence="18 19" key="1">
    <citation type="journal article" date="2015" name="Genome Announc.">
        <title>Expanding the biotechnology potential of lactobacilli through comparative genomics of 213 strains and associated genera.</title>
        <authorList>
            <person name="Sun Z."/>
            <person name="Harris H.M."/>
            <person name="McCann A."/>
            <person name="Guo C."/>
            <person name="Argimon S."/>
            <person name="Zhang W."/>
            <person name="Yang X."/>
            <person name="Jeffery I.B."/>
            <person name="Cooney J.C."/>
            <person name="Kagawa T.F."/>
            <person name="Liu W."/>
            <person name="Song Y."/>
            <person name="Salvetti E."/>
            <person name="Wrobel A."/>
            <person name="Rasinkangas P."/>
            <person name="Parkhill J."/>
            <person name="Rea M.C."/>
            <person name="O'Sullivan O."/>
            <person name="Ritari J."/>
            <person name="Douillard F.P."/>
            <person name="Paul Ross R."/>
            <person name="Yang R."/>
            <person name="Briner A.E."/>
            <person name="Felis G.E."/>
            <person name="de Vos W.M."/>
            <person name="Barrangou R."/>
            <person name="Klaenhammer T.R."/>
            <person name="Caufield P.W."/>
            <person name="Cui Y."/>
            <person name="Zhang H."/>
            <person name="O'Toole P.W."/>
        </authorList>
    </citation>
    <scope>NUCLEOTIDE SEQUENCE [LARGE SCALE GENOMIC DNA]</scope>
    <source>
        <strain evidence="18 19">JCM 15530</strain>
    </source>
</reference>
<feature type="domain" description="PurM-like N-terminal" evidence="16">
    <location>
        <begin position="57"/>
        <end position="163"/>
    </location>
</feature>
<comment type="similarity">
    <text evidence="3 15">Belongs to the AIR synthase family.</text>
</comment>
<evidence type="ECO:0000256" key="1">
    <source>
        <dbReference type="ARBA" id="ARBA00004496"/>
    </source>
</evidence>
<dbReference type="InterPro" id="IPR016188">
    <property type="entry name" value="PurM-like_N"/>
</dbReference>
<dbReference type="HAMAP" id="MF_00741">
    <property type="entry name" value="AIRS"/>
    <property type="match status" value="1"/>
</dbReference>
<dbReference type="GO" id="GO:0004641">
    <property type="term" value="F:phosphoribosylformylglycinamidine cyclo-ligase activity"/>
    <property type="evidence" value="ECO:0007669"/>
    <property type="project" value="UniProtKB-UniRule"/>
</dbReference>
<dbReference type="GO" id="GO:0046084">
    <property type="term" value="P:adenine biosynthetic process"/>
    <property type="evidence" value="ECO:0007669"/>
    <property type="project" value="TreeGrafter"/>
</dbReference>
<dbReference type="CDD" id="cd02196">
    <property type="entry name" value="PurM"/>
    <property type="match status" value="1"/>
</dbReference>
<comment type="subcellular location">
    <subcellularLocation>
        <location evidence="1 15">Cytoplasm</location>
    </subcellularLocation>
</comment>
<dbReference type="OrthoDB" id="9802507at2"/>
<dbReference type="UniPathway" id="UPA00074">
    <property type="reaction ID" value="UER00129"/>
</dbReference>
<keyword evidence="6 15" id="KW-0963">Cytoplasm</keyword>
<comment type="catalytic activity">
    <reaction evidence="14 15">
        <text>2-formamido-N(1)-(5-O-phospho-beta-D-ribosyl)acetamidine + ATP = 5-amino-1-(5-phospho-beta-D-ribosyl)imidazole + ADP + phosphate + H(+)</text>
        <dbReference type="Rhea" id="RHEA:23032"/>
        <dbReference type="ChEBI" id="CHEBI:15378"/>
        <dbReference type="ChEBI" id="CHEBI:30616"/>
        <dbReference type="ChEBI" id="CHEBI:43474"/>
        <dbReference type="ChEBI" id="CHEBI:137981"/>
        <dbReference type="ChEBI" id="CHEBI:147287"/>
        <dbReference type="ChEBI" id="CHEBI:456216"/>
        <dbReference type="EC" id="6.3.3.1"/>
    </reaction>
</comment>
<evidence type="ECO:0000256" key="11">
    <source>
        <dbReference type="ARBA" id="ARBA00031908"/>
    </source>
</evidence>
<evidence type="ECO:0000256" key="4">
    <source>
        <dbReference type="ARBA" id="ARBA00013047"/>
    </source>
</evidence>
<dbReference type="Pfam" id="PF02769">
    <property type="entry name" value="AIRS_C"/>
    <property type="match status" value="1"/>
</dbReference>
<evidence type="ECO:0000256" key="10">
    <source>
        <dbReference type="ARBA" id="ARBA00022840"/>
    </source>
</evidence>
<name>A0A0R1HQH8_9LACO</name>
<dbReference type="PATRIC" id="fig|1302272.5.peg.16"/>
<proteinExistence type="inferred from homology"/>
<evidence type="ECO:0000256" key="14">
    <source>
        <dbReference type="ARBA" id="ARBA00049057"/>
    </source>
</evidence>
<evidence type="ECO:0000256" key="15">
    <source>
        <dbReference type="HAMAP-Rule" id="MF_00741"/>
    </source>
</evidence>
<comment type="pathway">
    <text evidence="2 15">Purine metabolism; IMP biosynthesis via de novo pathway; 5-amino-1-(5-phospho-D-ribosyl)imidazole from N(2)-formyl-N(1)-(5-phospho-D-ribosyl)glycinamide: step 2/2.</text>
</comment>
<dbReference type="InterPro" id="IPR036921">
    <property type="entry name" value="PurM-like_N_sf"/>
</dbReference>
<dbReference type="FunFam" id="3.90.650.10:FF:000011">
    <property type="entry name" value="Phosphoribosylformylglycinamidine cyclo-ligase"/>
    <property type="match status" value="1"/>
</dbReference>
<accession>A0A0R1HQH8</accession>
<keyword evidence="19" id="KW-1185">Reference proteome</keyword>
<dbReference type="EMBL" id="AZCX01000001">
    <property type="protein sequence ID" value="KRK49101.1"/>
    <property type="molecule type" value="Genomic_DNA"/>
</dbReference>
<protein>
    <recommendedName>
        <fullName evidence="5 15">Phosphoribosylformylglycinamidine cyclo-ligase</fullName>
        <ecNumber evidence="4 15">6.3.3.1</ecNumber>
    </recommendedName>
    <alternativeName>
        <fullName evidence="12 15">AIR synthase</fullName>
    </alternativeName>
    <alternativeName>
        <fullName evidence="13 15">AIRS</fullName>
    </alternativeName>
    <alternativeName>
        <fullName evidence="11 15">Phosphoribosyl-aminoimidazole synthetase</fullName>
    </alternativeName>
</protein>
<dbReference type="InterPro" id="IPR010918">
    <property type="entry name" value="PurM-like_C_dom"/>
</dbReference>
<evidence type="ECO:0000256" key="5">
    <source>
        <dbReference type="ARBA" id="ARBA00020367"/>
    </source>
</evidence>
<dbReference type="RefSeq" id="WP_056941565.1">
    <property type="nucleotide sequence ID" value="NZ_AZCX01000001.1"/>
</dbReference>
<sequence length="340" mass="36231">MKHGYEEAGVNIAAGEQAVSEIKEMVKTTHDHNVLAGIGGFGAEYALTDVLAGVPEPVLVSGTDGVGTKLRIAIEMQKHDTIGIDLVAMCANDILTQGARPLFFLDYLGVGQLKPATVKQIVAGIADGCRQSHLSLIGGEMAEMPGIYQGADYDLSGFAVGLVSRRRRLTAERVQADDVVVGLPSNGVHSNGFSLVRHIVETAQLDLHQTYPGFDQPLGLELLTPTKLYYQAVYPLIEAGIVQAAAHITGGGLAGNLARSIPAGLTAVIDRQAWQVPTIFSLLQRAGKIDDDEMRQVFNLGIGMALIVRPEAVQTVLNRVPNAVVIGKIKKRGETAVELR</sequence>
<dbReference type="GO" id="GO:0006189">
    <property type="term" value="P:'de novo' IMP biosynthetic process"/>
    <property type="evidence" value="ECO:0007669"/>
    <property type="project" value="UniProtKB-UniRule"/>
</dbReference>
<gene>
    <name evidence="15" type="primary">purM</name>
    <name evidence="18" type="ORF">FC96_GL000016</name>
</gene>
<dbReference type="PANTHER" id="PTHR10520:SF12">
    <property type="entry name" value="TRIFUNCTIONAL PURINE BIOSYNTHETIC PROTEIN ADENOSINE-3"/>
    <property type="match status" value="1"/>
</dbReference>
<evidence type="ECO:0000256" key="7">
    <source>
        <dbReference type="ARBA" id="ARBA00022598"/>
    </source>
</evidence>
<dbReference type="GO" id="GO:0004637">
    <property type="term" value="F:phosphoribosylamine-glycine ligase activity"/>
    <property type="evidence" value="ECO:0007669"/>
    <property type="project" value="TreeGrafter"/>
</dbReference>
<evidence type="ECO:0000313" key="18">
    <source>
        <dbReference type="EMBL" id="KRK49101.1"/>
    </source>
</evidence>
<dbReference type="Proteomes" id="UP000050911">
    <property type="component" value="Unassembled WGS sequence"/>
</dbReference>
<evidence type="ECO:0000256" key="8">
    <source>
        <dbReference type="ARBA" id="ARBA00022741"/>
    </source>
</evidence>
<dbReference type="FunFam" id="3.30.1330.10:FF:000001">
    <property type="entry name" value="Phosphoribosylformylglycinamidine cyclo-ligase"/>
    <property type="match status" value="1"/>
</dbReference>
<dbReference type="SUPFAM" id="SSF56042">
    <property type="entry name" value="PurM C-terminal domain-like"/>
    <property type="match status" value="1"/>
</dbReference>
<dbReference type="EC" id="6.3.3.1" evidence="4 15"/>
<evidence type="ECO:0000256" key="12">
    <source>
        <dbReference type="ARBA" id="ARBA00032931"/>
    </source>
</evidence>
<evidence type="ECO:0000256" key="3">
    <source>
        <dbReference type="ARBA" id="ARBA00010280"/>
    </source>
</evidence>
<dbReference type="GO" id="GO:0005829">
    <property type="term" value="C:cytosol"/>
    <property type="evidence" value="ECO:0007669"/>
    <property type="project" value="TreeGrafter"/>
</dbReference>
<dbReference type="AlphaFoldDB" id="A0A0R1HQH8"/>
<dbReference type="GO" id="GO:0005524">
    <property type="term" value="F:ATP binding"/>
    <property type="evidence" value="ECO:0007669"/>
    <property type="project" value="UniProtKB-KW"/>
</dbReference>
<dbReference type="Gene3D" id="3.30.1330.10">
    <property type="entry name" value="PurM-like, N-terminal domain"/>
    <property type="match status" value="1"/>
</dbReference>
<evidence type="ECO:0000256" key="2">
    <source>
        <dbReference type="ARBA" id="ARBA00004686"/>
    </source>
</evidence>
<dbReference type="Pfam" id="PF00586">
    <property type="entry name" value="AIRS"/>
    <property type="match status" value="1"/>
</dbReference>
<evidence type="ECO:0000259" key="17">
    <source>
        <dbReference type="Pfam" id="PF02769"/>
    </source>
</evidence>
<dbReference type="NCBIfam" id="TIGR00878">
    <property type="entry name" value="purM"/>
    <property type="match status" value="1"/>
</dbReference>